<sequence length="228" mass="21097">MQPIAILALAATAAAFHVPVADKVVKRQDEAQLVSILAVLETALPASIEAVGITNEAAAYSIVESEIAASGTPSWLSALPTDVLAYFELIQASIQAGAASATATAASTSNATAAGAGGAAITSTASANSSSSAYGAGAAGAASTSSSNSSAAAGNNTSSGAAGASTSKKSSSAGSGSTAKSTSTAAAGGSTSSASGSTTTSAAGASMPSAIYGMGLAGAIGLVGVLAL</sequence>
<keyword evidence="2" id="KW-0732">Signal</keyword>
<accession>A0A8T0CJV3</accession>
<evidence type="ECO:0000256" key="2">
    <source>
        <dbReference type="SAM" id="SignalP"/>
    </source>
</evidence>
<feature type="chain" id="PRO_5035838445" evidence="2">
    <location>
        <begin position="16"/>
        <end position="228"/>
    </location>
</feature>
<evidence type="ECO:0000313" key="3">
    <source>
        <dbReference type="EMBL" id="KAF7846269.1"/>
    </source>
</evidence>
<proteinExistence type="predicted"/>
<organism evidence="3 4">
    <name type="scientific">Corymbia citriodora subsp. variegata</name>
    <dbReference type="NCBI Taxonomy" id="360336"/>
    <lineage>
        <taxon>Eukaryota</taxon>
        <taxon>Viridiplantae</taxon>
        <taxon>Streptophyta</taxon>
        <taxon>Embryophyta</taxon>
        <taxon>Tracheophyta</taxon>
        <taxon>Spermatophyta</taxon>
        <taxon>Magnoliopsida</taxon>
        <taxon>eudicotyledons</taxon>
        <taxon>Gunneridae</taxon>
        <taxon>Pentapetalae</taxon>
        <taxon>rosids</taxon>
        <taxon>malvids</taxon>
        <taxon>Myrtales</taxon>
        <taxon>Myrtaceae</taxon>
        <taxon>Myrtoideae</taxon>
        <taxon>Eucalypteae</taxon>
        <taxon>Corymbia</taxon>
    </lineage>
</organism>
<name>A0A8T0CJV3_CORYI</name>
<dbReference type="OrthoDB" id="5419608at2759"/>
<comment type="caution">
    <text evidence="3">The sequence shown here is derived from an EMBL/GenBank/DDBJ whole genome shotgun (WGS) entry which is preliminary data.</text>
</comment>
<dbReference type="Gramene" id="rna-gnl|WGS:JABURB|Cocit.L4727.1">
    <property type="protein sequence ID" value="cds-KAF7846269.1"/>
    <property type="gene ID" value="gene-BT93_L4727"/>
</dbReference>
<dbReference type="AlphaFoldDB" id="A0A8T0CJV3"/>
<feature type="signal peptide" evidence="2">
    <location>
        <begin position="1"/>
        <end position="15"/>
    </location>
</feature>
<evidence type="ECO:0000313" key="4">
    <source>
        <dbReference type="Proteomes" id="UP000806378"/>
    </source>
</evidence>
<protein>
    <submittedName>
        <fullName evidence="3">Uncharacterized protein</fullName>
    </submittedName>
</protein>
<dbReference type="EMBL" id="MU094018">
    <property type="protein sequence ID" value="KAF7846269.1"/>
    <property type="molecule type" value="Genomic_DNA"/>
</dbReference>
<evidence type="ECO:0000256" key="1">
    <source>
        <dbReference type="SAM" id="MobiDB-lite"/>
    </source>
</evidence>
<reference evidence="3" key="1">
    <citation type="submission" date="2020-05" db="EMBL/GenBank/DDBJ databases">
        <title>WGS assembly of Corymbia citriodora subspecies variegata.</title>
        <authorList>
            <person name="Barry K."/>
            <person name="Hundley H."/>
            <person name="Shu S."/>
            <person name="Jenkins J."/>
            <person name="Grimwood J."/>
            <person name="Baten A."/>
        </authorList>
    </citation>
    <scope>NUCLEOTIDE SEQUENCE</scope>
    <source>
        <strain evidence="3">CV2-018</strain>
    </source>
</reference>
<feature type="region of interest" description="Disordered" evidence="1">
    <location>
        <begin position="147"/>
        <end position="200"/>
    </location>
</feature>
<dbReference type="Proteomes" id="UP000806378">
    <property type="component" value="Unassembled WGS sequence"/>
</dbReference>
<keyword evidence="4" id="KW-1185">Reference proteome</keyword>
<gene>
    <name evidence="3" type="ORF">BT93_L4727</name>
</gene>